<feature type="compositionally biased region" description="Polar residues" evidence="1">
    <location>
        <begin position="252"/>
        <end position="281"/>
    </location>
</feature>
<evidence type="ECO:0000313" key="4">
    <source>
        <dbReference type="EMBL" id="CEL59228.1"/>
    </source>
</evidence>
<feature type="transmembrane region" description="Helical" evidence="2">
    <location>
        <begin position="205"/>
        <end position="228"/>
    </location>
</feature>
<evidence type="ECO:0000256" key="2">
    <source>
        <dbReference type="SAM" id="Phobius"/>
    </source>
</evidence>
<dbReference type="EMBL" id="LN679103">
    <property type="protein sequence ID" value="CEL59228.1"/>
    <property type="molecule type" value="Genomic_DNA"/>
</dbReference>
<feature type="signal peptide" evidence="3">
    <location>
        <begin position="1"/>
        <end position="21"/>
    </location>
</feature>
<organism evidence="4 5">
    <name type="scientific">Thanatephorus cucumeris (strain AG1-IB / isolate 7/3/14)</name>
    <name type="common">Lettuce bottom rot fungus</name>
    <name type="synonym">Rhizoctonia solani</name>
    <dbReference type="NCBI Taxonomy" id="1108050"/>
    <lineage>
        <taxon>Eukaryota</taxon>
        <taxon>Fungi</taxon>
        <taxon>Dikarya</taxon>
        <taxon>Basidiomycota</taxon>
        <taxon>Agaricomycotina</taxon>
        <taxon>Agaricomycetes</taxon>
        <taxon>Cantharellales</taxon>
        <taxon>Ceratobasidiaceae</taxon>
        <taxon>Rhizoctonia</taxon>
        <taxon>Rhizoctonia solani AG-1</taxon>
    </lineage>
</organism>
<keyword evidence="2" id="KW-0812">Transmembrane</keyword>
<evidence type="ECO:0008006" key="6">
    <source>
        <dbReference type="Google" id="ProtNLM"/>
    </source>
</evidence>
<feature type="compositionally biased region" description="Low complexity" evidence="1">
    <location>
        <begin position="168"/>
        <end position="201"/>
    </location>
</feature>
<accession>A0A0B7FSN2</accession>
<dbReference type="OrthoDB" id="2576311at2759"/>
<dbReference type="Proteomes" id="UP000059188">
    <property type="component" value="Unassembled WGS sequence"/>
</dbReference>
<keyword evidence="3" id="KW-0732">Signal</keyword>
<feature type="region of interest" description="Disordered" evidence="1">
    <location>
        <begin position="232"/>
        <end position="333"/>
    </location>
</feature>
<sequence length="333" mass="34842">MVRPLSPKLAVIFLLSARANATPWSDVTCTNPNTAWTFNSLGQSPCLIASYLGSVCRSDNTWRVPALTGGSVYYTSGSSNKCICTSVVWSLLAACSLCQELDSSRWAVYSNDCTTADIARPGTYPIAIPPNVTVPNWAYYDFVTSGVFNLNIAQQQSGPESAAPPGPTNTSTTAASSLTSYSTYSSTSPVPTSNDPSSSSPNTGAIVGGVLGGVLGIALLAAIAFIVVRKNRSSKPGPHGLPPSLDPANPALPTTQYAGAPTSYGQYQPVAPNSPTLTHAAQSYYKPYDPSDPSTFPPDIYSNTTTHPDSVPPLSYSQRSDARPAGYNGAPEI</sequence>
<protein>
    <recommendedName>
        <fullName evidence="6">Transmembrane protein</fullName>
    </recommendedName>
</protein>
<gene>
    <name evidence="4" type="ORF">RSOLAG1IB_03161</name>
</gene>
<keyword evidence="5" id="KW-1185">Reference proteome</keyword>
<keyword evidence="2" id="KW-0472">Membrane</keyword>
<evidence type="ECO:0000313" key="5">
    <source>
        <dbReference type="Proteomes" id="UP000059188"/>
    </source>
</evidence>
<name>A0A0B7FSN2_THACB</name>
<feature type="region of interest" description="Disordered" evidence="1">
    <location>
        <begin position="156"/>
        <end position="201"/>
    </location>
</feature>
<dbReference type="AlphaFoldDB" id="A0A0B7FSN2"/>
<feature type="chain" id="PRO_5002130849" description="Transmembrane protein" evidence="3">
    <location>
        <begin position="22"/>
        <end position="333"/>
    </location>
</feature>
<reference evidence="4 5" key="1">
    <citation type="submission" date="2014-11" db="EMBL/GenBank/DDBJ databases">
        <authorList>
            <person name="Wibberg Daniel"/>
        </authorList>
    </citation>
    <scope>NUCLEOTIDE SEQUENCE [LARGE SCALE GENOMIC DNA]</scope>
    <source>
        <strain evidence="4">Rhizoctonia solani AG1-IB 7/3/14</strain>
    </source>
</reference>
<proteinExistence type="predicted"/>
<evidence type="ECO:0000256" key="3">
    <source>
        <dbReference type="SAM" id="SignalP"/>
    </source>
</evidence>
<keyword evidence="2" id="KW-1133">Transmembrane helix</keyword>
<evidence type="ECO:0000256" key="1">
    <source>
        <dbReference type="SAM" id="MobiDB-lite"/>
    </source>
</evidence>
<dbReference type="STRING" id="1108050.A0A0B7FSN2"/>